<organism evidence="5 6">
    <name type="scientific">[Bacteroides] pectinophilus ATCC 43243</name>
    <dbReference type="NCBI Taxonomy" id="483218"/>
    <lineage>
        <taxon>Bacteria</taxon>
        <taxon>Bacillati</taxon>
        <taxon>Bacillota</taxon>
        <taxon>Clostridia</taxon>
        <taxon>Eubacteriales</taxon>
    </lineage>
</organism>
<dbReference type="PANTHER" id="PTHR43280">
    <property type="entry name" value="ARAC-FAMILY TRANSCRIPTIONAL REGULATOR"/>
    <property type="match status" value="1"/>
</dbReference>
<dbReference type="AlphaFoldDB" id="B7AUP4"/>
<keyword evidence="3" id="KW-0804">Transcription</keyword>
<dbReference type="InterPro" id="IPR020449">
    <property type="entry name" value="Tscrpt_reg_AraC-type_HTH"/>
</dbReference>
<evidence type="ECO:0000313" key="6">
    <source>
        <dbReference type="Proteomes" id="UP000003136"/>
    </source>
</evidence>
<dbReference type="InterPro" id="IPR018062">
    <property type="entry name" value="HTH_AraC-typ_CS"/>
</dbReference>
<dbReference type="SMART" id="SM00342">
    <property type="entry name" value="HTH_ARAC"/>
    <property type="match status" value="1"/>
</dbReference>
<dbReference type="InterPro" id="IPR037923">
    <property type="entry name" value="HTH-like"/>
</dbReference>
<dbReference type="PROSITE" id="PS00041">
    <property type="entry name" value="HTH_ARAC_FAMILY_1"/>
    <property type="match status" value="1"/>
</dbReference>
<dbReference type="Pfam" id="PF02311">
    <property type="entry name" value="AraC_binding"/>
    <property type="match status" value="1"/>
</dbReference>
<dbReference type="GO" id="GO:0003700">
    <property type="term" value="F:DNA-binding transcription factor activity"/>
    <property type="evidence" value="ECO:0007669"/>
    <property type="project" value="InterPro"/>
</dbReference>
<keyword evidence="2" id="KW-0238">DNA-binding</keyword>
<dbReference type="EMBL" id="ABVQ01000037">
    <property type="protein sequence ID" value="EEC55935.1"/>
    <property type="molecule type" value="Genomic_DNA"/>
</dbReference>
<gene>
    <name evidence="5" type="ORF">BACPEC_02442</name>
</gene>
<dbReference type="SUPFAM" id="SSF51215">
    <property type="entry name" value="Regulatory protein AraC"/>
    <property type="match status" value="1"/>
</dbReference>
<dbReference type="InterPro" id="IPR018060">
    <property type="entry name" value="HTH_AraC"/>
</dbReference>
<dbReference type="InterPro" id="IPR009057">
    <property type="entry name" value="Homeodomain-like_sf"/>
</dbReference>
<feature type="domain" description="HTH araC/xylS-type" evidence="4">
    <location>
        <begin position="189"/>
        <end position="287"/>
    </location>
</feature>
<proteinExistence type="predicted"/>
<reference evidence="5 6" key="2">
    <citation type="submission" date="2008-11" db="EMBL/GenBank/DDBJ databases">
        <authorList>
            <person name="Fulton L."/>
            <person name="Clifton S."/>
            <person name="Fulton B."/>
            <person name="Xu J."/>
            <person name="Minx P."/>
            <person name="Pepin K.H."/>
            <person name="Johnson M."/>
            <person name="Bhonagiri V."/>
            <person name="Nash W.E."/>
            <person name="Mardis E.R."/>
            <person name="Wilson R.K."/>
        </authorList>
    </citation>
    <scope>NUCLEOTIDE SEQUENCE [LARGE SCALE GENOMIC DNA]</scope>
    <source>
        <strain evidence="5 6">ATCC 43243</strain>
    </source>
</reference>
<accession>B7AUP4</accession>
<dbReference type="HOGENOM" id="CLU_000445_88_6_9"/>
<comment type="caution">
    <text evidence="5">The sequence shown here is derived from an EMBL/GenBank/DDBJ whole genome shotgun (WGS) entry which is preliminary data.</text>
</comment>
<evidence type="ECO:0000256" key="3">
    <source>
        <dbReference type="ARBA" id="ARBA00023163"/>
    </source>
</evidence>
<dbReference type="InterPro" id="IPR003313">
    <property type="entry name" value="AraC-bd"/>
</dbReference>
<keyword evidence="6" id="KW-1185">Reference proteome</keyword>
<dbReference type="PRINTS" id="PR00032">
    <property type="entry name" value="HTHARAC"/>
</dbReference>
<keyword evidence="1" id="KW-0805">Transcription regulation</keyword>
<evidence type="ECO:0000256" key="1">
    <source>
        <dbReference type="ARBA" id="ARBA00023015"/>
    </source>
</evidence>
<name>B7AUP4_9FIRM</name>
<reference evidence="5 6" key="1">
    <citation type="submission" date="2008-11" db="EMBL/GenBank/DDBJ databases">
        <title>Draft genome sequence of Bacteroides pectinophilus (ATCC 43243).</title>
        <authorList>
            <person name="Sudarsanam P."/>
            <person name="Ley R."/>
            <person name="Guruge J."/>
            <person name="Turnbaugh P.J."/>
            <person name="Mahowald M."/>
            <person name="Liep D."/>
            <person name="Gordon J."/>
        </authorList>
    </citation>
    <scope>NUCLEOTIDE SEQUENCE [LARGE SCALE GENOMIC DNA]</scope>
    <source>
        <strain evidence="5 6">ATCC 43243</strain>
    </source>
</reference>
<protein>
    <recommendedName>
        <fullName evidence="4">HTH araC/xylS-type domain-containing protein</fullName>
    </recommendedName>
</protein>
<dbReference type="PROSITE" id="PS01124">
    <property type="entry name" value="HTH_ARAC_FAMILY_2"/>
    <property type="match status" value="1"/>
</dbReference>
<sequence length="301" mass="34597">MATFFEKYTKSEVTNTRRVITTPDDFAKRNMFYAQEAGYLQSLKPHESRRRGLDSYLFMIILSGSGVIRYNGETHDVHSGDCILIDCHGEYSHMSSDSDPWELMWIHYNGPLASYYYRYFAERKSCVFRLNDTTAVTDRILRLIELGETHTADSAIMIARIITDLLTDSITLGISAKENDSSFVAAKLAAVISYIDNHYTEKLSLDDLASMFFISKYYLSHAFKKEYKMTIVQYILTRRISAAKEKLRFSDSSIEEIASECGIADASYFNKVFRRIEGMTASQYRSMWKGGIKTRNLPQQD</sequence>
<evidence type="ECO:0000256" key="2">
    <source>
        <dbReference type="ARBA" id="ARBA00023125"/>
    </source>
</evidence>
<dbReference type="Gene3D" id="2.60.120.280">
    <property type="entry name" value="Regulatory protein AraC"/>
    <property type="match status" value="1"/>
</dbReference>
<dbReference type="STRING" id="483218.BACPEC_02442"/>
<dbReference type="SUPFAM" id="SSF46689">
    <property type="entry name" value="Homeodomain-like"/>
    <property type="match status" value="2"/>
</dbReference>
<dbReference type="Pfam" id="PF12833">
    <property type="entry name" value="HTH_18"/>
    <property type="match status" value="1"/>
</dbReference>
<evidence type="ECO:0000313" key="5">
    <source>
        <dbReference type="EMBL" id="EEC55935.1"/>
    </source>
</evidence>
<dbReference type="GO" id="GO:0043565">
    <property type="term" value="F:sequence-specific DNA binding"/>
    <property type="evidence" value="ECO:0007669"/>
    <property type="project" value="InterPro"/>
</dbReference>
<dbReference type="Gene3D" id="1.10.10.60">
    <property type="entry name" value="Homeodomain-like"/>
    <property type="match status" value="2"/>
</dbReference>
<dbReference type="eggNOG" id="COG2207">
    <property type="taxonomic scope" value="Bacteria"/>
</dbReference>
<evidence type="ECO:0000259" key="4">
    <source>
        <dbReference type="PROSITE" id="PS01124"/>
    </source>
</evidence>
<dbReference type="PANTHER" id="PTHR43280:SF28">
    <property type="entry name" value="HTH-TYPE TRANSCRIPTIONAL ACTIVATOR RHAS"/>
    <property type="match status" value="1"/>
</dbReference>
<dbReference type="Proteomes" id="UP000003136">
    <property type="component" value="Unassembled WGS sequence"/>
</dbReference>